<dbReference type="InterPro" id="IPR013078">
    <property type="entry name" value="His_Pase_superF_clade-1"/>
</dbReference>
<organism evidence="1 2">
    <name type="scientific">Lysobacter korlensis</name>
    <dbReference type="NCBI Taxonomy" id="553636"/>
    <lineage>
        <taxon>Bacteria</taxon>
        <taxon>Pseudomonadati</taxon>
        <taxon>Pseudomonadota</taxon>
        <taxon>Gammaproteobacteria</taxon>
        <taxon>Lysobacterales</taxon>
        <taxon>Lysobacteraceae</taxon>
        <taxon>Lysobacter</taxon>
    </lineage>
</organism>
<dbReference type="Gene3D" id="3.40.50.1240">
    <property type="entry name" value="Phosphoglycerate mutase-like"/>
    <property type="match status" value="1"/>
</dbReference>
<evidence type="ECO:0000313" key="1">
    <source>
        <dbReference type="EMBL" id="MFC0679750.1"/>
    </source>
</evidence>
<dbReference type="Pfam" id="PF00300">
    <property type="entry name" value="His_Phos_1"/>
    <property type="match status" value="1"/>
</dbReference>
<dbReference type="InterPro" id="IPR029033">
    <property type="entry name" value="His_PPase_superfam"/>
</dbReference>
<dbReference type="RefSeq" id="WP_386670804.1">
    <property type="nucleotide sequence ID" value="NZ_JBHLTG010000004.1"/>
</dbReference>
<sequence length="228" mass="24702">MVPQASGWLHRRCARLRRAVRRDRVRARTAGCAAVRRLMPMHVFIRHPPMPSLQGVCYGRLDAPLAPGTFERAADALAAELPDWPIVSSPTTRCLDLARALRAAALADDPGNSVPPTRHGDVLIDARLRELDFGTWEGQRWDALPRAALDAWSQDVAGFAAPGGESFTALIARVRQALAELQTPHIVVTHAGVIRAALHLCGMPLAQAASACIAHLQPIWIHVEADPG</sequence>
<dbReference type="EMBL" id="JBHLTG010000004">
    <property type="protein sequence ID" value="MFC0679750.1"/>
    <property type="molecule type" value="Genomic_DNA"/>
</dbReference>
<dbReference type="Proteomes" id="UP001589896">
    <property type="component" value="Unassembled WGS sequence"/>
</dbReference>
<name>A0ABV6RRY9_9GAMM</name>
<dbReference type="SUPFAM" id="SSF53254">
    <property type="entry name" value="Phosphoglycerate mutase-like"/>
    <property type="match status" value="1"/>
</dbReference>
<dbReference type="SMART" id="SM00855">
    <property type="entry name" value="PGAM"/>
    <property type="match status" value="1"/>
</dbReference>
<proteinExistence type="predicted"/>
<protein>
    <submittedName>
        <fullName evidence="1">Histidine phosphatase family protein</fullName>
    </submittedName>
</protein>
<accession>A0ABV6RRY9</accession>
<evidence type="ECO:0000313" key="2">
    <source>
        <dbReference type="Proteomes" id="UP001589896"/>
    </source>
</evidence>
<reference evidence="1 2" key="1">
    <citation type="submission" date="2024-09" db="EMBL/GenBank/DDBJ databases">
        <authorList>
            <person name="Sun Q."/>
            <person name="Mori K."/>
        </authorList>
    </citation>
    <scope>NUCLEOTIDE SEQUENCE [LARGE SCALE GENOMIC DNA]</scope>
    <source>
        <strain evidence="1 2">KCTC 23076</strain>
    </source>
</reference>
<comment type="caution">
    <text evidence="1">The sequence shown here is derived from an EMBL/GenBank/DDBJ whole genome shotgun (WGS) entry which is preliminary data.</text>
</comment>
<keyword evidence="2" id="KW-1185">Reference proteome</keyword>
<gene>
    <name evidence="1" type="ORF">ACFFGH_18070</name>
</gene>